<proteinExistence type="predicted"/>
<organism evidence="2 3">
    <name type="scientific">Laedolimicola ammoniilytica</name>
    <dbReference type="NCBI Taxonomy" id="2981771"/>
    <lineage>
        <taxon>Bacteria</taxon>
        <taxon>Bacillati</taxon>
        <taxon>Bacillota</taxon>
        <taxon>Clostridia</taxon>
        <taxon>Lachnospirales</taxon>
        <taxon>Lachnospiraceae</taxon>
        <taxon>Laedolimicola</taxon>
    </lineage>
</organism>
<accession>A0ABT2RXI0</accession>
<comment type="caution">
    <text evidence="2">The sequence shown here is derived from an EMBL/GenBank/DDBJ whole genome shotgun (WGS) entry which is preliminary data.</text>
</comment>
<feature type="transmembrane region" description="Helical" evidence="1">
    <location>
        <begin position="15"/>
        <end position="37"/>
    </location>
</feature>
<keyword evidence="1" id="KW-0812">Transmembrane</keyword>
<dbReference type="RefSeq" id="WP_158363497.1">
    <property type="nucleotide sequence ID" value="NZ_JAOQKC010000010.1"/>
</dbReference>
<reference evidence="2 3" key="1">
    <citation type="journal article" date="2021" name="ISME Commun">
        <title>Automated analysis of genomic sequences facilitates high-throughput and comprehensive description of bacteria.</title>
        <authorList>
            <person name="Hitch T.C.A."/>
        </authorList>
    </citation>
    <scope>NUCLEOTIDE SEQUENCE [LARGE SCALE GENOMIC DNA]</scope>
    <source>
        <strain evidence="2 3">Sanger_04</strain>
    </source>
</reference>
<evidence type="ECO:0000313" key="2">
    <source>
        <dbReference type="EMBL" id="MCU6697024.1"/>
    </source>
</evidence>
<sequence>MSSKTKIVVLRMKELIYTGIFVALGILLILLLVYMFAPKGKKSPASADAAYTPGVYTSSITLGGNAVDVAVTVSETRIESIAYNNLSEAIETMYPLMQPALDNLAEQICETQSLEGLDYSEDTQYTSQVILGAVERALEKAAAPQADDTP</sequence>
<keyword evidence="1" id="KW-0472">Membrane</keyword>
<keyword evidence="3" id="KW-1185">Reference proteome</keyword>
<dbReference type="EMBL" id="JAOQKC010000010">
    <property type="protein sequence ID" value="MCU6697024.1"/>
    <property type="molecule type" value="Genomic_DNA"/>
</dbReference>
<protein>
    <submittedName>
        <fullName evidence="2">Uncharacterized protein</fullName>
    </submittedName>
</protein>
<evidence type="ECO:0000256" key="1">
    <source>
        <dbReference type="SAM" id="Phobius"/>
    </source>
</evidence>
<name>A0ABT2RXI0_9FIRM</name>
<dbReference type="Proteomes" id="UP001652461">
    <property type="component" value="Unassembled WGS sequence"/>
</dbReference>
<gene>
    <name evidence="2" type="ORF">OCV63_08955</name>
</gene>
<keyword evidence="1" id="KW-1133">Transmembrane helix</keyword>
<evidence type="ECO:0000313" key="3">
    <source>
        <dbReference type="Proteomes" id="UP001652461"/>
    </source>
</evidence>